<dbReference type="FunCoup" id="H2Z8I9">
    <property type="interactions" value="84"/>
</dbReference>
<dbReference type="GO" id="GO:0043022">
    <property type="term" value="F:ribosome binding"/>
    <property type="evidence" value="ECO:0007669"/>
    <property type="project" value="InterPro"/>
</dbReference>
<dbReference type="Ensembl" id="ENSCSAVT00000014061.1">
    <property type="protein sequence ID" value="ENSCSAVP00000013901.1"/>
    <property type="gene ID" value="ENSCSAVG00000008146.1"/>
</dbReference>
<dbReference type="GeneTree" id="ENSGT00950000183167"/>
<organism evidence="10 11">
    <name type="scientific">Ciona savignyi</name>
    <name type="common">Pacific transparent sea squirt</name>
    <dbReference type="NCBI Taxonomy" id="51511"/>
    <lineage>
        <taxon>Eukaryota</taxon>
        <taxon>Metazoa</taxon>
        <taxon>Chordata</taxon>
        <taxon>Tunicata</taxon>
        <taxon>Ascidiacea</taxon>
        <taxon>Phlebobranchia</taxon>
        <taxon>Cionidae</taxon>
        <taxon>Ciona</taxon>
    </lineage>
</organism>
<accession>H2Z8I9</accession>
<feature type="domain" description="Letm1 RBD" evidence="9">
    <location>
        <begin position="202"/>
        <end position="389"/>
    </location>
</feature>
<dbReference type="InterPro" id="IPR044202">
    <property type="entry name" value="LETM1/MDM38-like"/>
</dbReference>
<evidence type="ECO:0000313" key="10">
    <source>
        <dbReference type="Ensembl" id="ENSCSAVP00000013901.1"/>
    </source>
</evidence>
<reference evidence="10" key="2">
    <citation type="submission" date="2025-08" db="UniProtKB">
        <authorList>
            <consortium name="Ensembl"/>
        </authorList>
    </citation>
    <scope>IDENTIFICATION</scope>
</reference>
<keyword evidence="2 8" id="KW-0812">Transmembrane</keyword>
<keyword evidence="3" id="KW-0999">Mitochondrion inner membrane</keyword>
<dbReference type="Proteomes" id="UP000007875">
    <property type="component" value="Unassembled WGS sequence"/>
</dbReference>
<evidence type="ECO:0000256" key="7">
    <source>
        <dbReference type="PROSITE-ProRule" id="PRU01094"/>
    </source>
</evidence>
<evidence type="ECO:0000256" key="6">
    <source>
        <dbReference type="ARBA" id="ARBA00023136"/>
    </source>
</evidence>
<reference evidence="11" key="1">
    <citation type="submission" date="2003-08" db="EMBL/GenBank/DDBJ databases">
        <authorList>
            <person name="Birren B."/>
            <person name="Nusbaum C."/>
            <person name="Abebe A."/>
            <person name="Abouelleil A."/>
            <person name="Adekoya E."/>
            <person name="Ait-zahra M."/>
            <person name="Allen N."/>
            <person name="Allen T."/>
            <person name="An P."/>
            <person name="Anderson M."/>
            <person name="Anderson S."/>
            <person name="Arachchi H."/>
            <person name="Armbruster J."/>
            <person name="Bachantsang P."/>
            <person name="Baldwin J."/>
            <person name="Barry A."/>
            <person name="Bayul T."/>
            <person name="Blitshsteyn B."/>
            <person name="Bloom T."/>
            <person name="Blye J."/>
            <person name="Boguslavskiy L."/>
            <person name="Borowsky M."/>
            <person name="Boukhgalter B."/>
            <person name="Brunache A."/>
            <person name="Butler J."/>
            <person name="Calixte N."/>
            <person name="Calvo S."/>
            <person name="Camarata J."/>
            <person name="Campo K."/>
            <person name="Chang J."/>
            <person name="Cheshatsang Y."/>
            <person name="Citroen M."/>
            <person name="Collymore A."/>
            <person name="Considine T."/>
            <person name="Cook A."/>
            <person name="Cooke P."/>
            <person name="Corum B."/>
            <person name="Cuomo C."/>
            <person name="David R."/>
            <person name="Dawoe T."/>
            <person name="Degray S."/>
            <person name="Dodge S."/>
            <person name="Dooley K."/>
            <person name="Dorje P."/>
            <person name="Dorjee K."/>
            <person name="Dorris L."/>
            <person name="Duffey N."/>
            <person name="Dupes A."/>
            <person name="Elkins T."/>
            <person name="Engels R."/>
            <person name="Erickson J."/>
            <person name="Farina A."/>
            <person name="Faro S."/>
            <person name="Ferreira P."/>
            <person name="Fischer H."/>
            <person name="Fitzgerald M."/>
            <person name="Foley K."/>
            <person name="Gage D."/>
            <person name="Galagan J."/>
            <person name="Gearin G."/>
            <person name="Gnerre S."/>
            <person name="Gnirke A."/>
            <person name="Goyette A."/>
            <person name="Graham J."/>
            <person name="Grandbois E."/>
            <person name="Gyaltsen K."/>
            <person name="Hafez N."/>
            <person name="Hagopian D."/>
            <person name="Hagos B."/>
            <person name="Hall J."/>
            <person name="Hatcher B."/>
            <person name="Heller A."/>
            <person name="Higgins H."/>
            <person name="Honan T."/>
            <person name="Horn A."/>
            <person name="Houde N."/>
            <person name="Hughes L."/>
            <person name="Hulme W."/>
            <person name="Husby E."/>
            <person name="Iliev I."/>
            <person name="Jaffe D."/>
            <person name="Jones C."/>
            <person name="Kamal M."/>
            <person name="Kamat A."/>
            <person name="Kamvysselis M."/>
            <person name="Karlsson E."/>
            <person name="Kells C."/>
            <person name="Kieu A."/>
            <person name="Kisner P."/>
            <person name="Kodira C."/>
            <person name="Kulbokas E."/>
            <person name="Labutti K."/>
            <person name="Lama D."/>
            <person name="Landers T."/>
            <person name="Leger J."/>
            <person name="Levine S."/>
            <person name="Lewis D."/>
            <person name="Lewis T."/>
            <person name="Lindblad-toh K."/>
            <person name="Liu X."/>
            <person name="Lokyitsang T."/>
            <person name="Lokyitsang Y."/>
            <person name="Lucien O."/>
            <person name="Lui A."/>
            <person name="Ma L.J."/>
            <person name="Mabbitt R."/>
            <person name="Macdonald J."/>
            <person name="Maclean C."/>
            <person name="Major J."/>
            <person name="Manning J."/>
            <person name="Marabella R."/>
            <person name="Maru K."/>
            <person name="Matthews C."/>
            <person name="Mauceli E."/>
            <person name="Mccarthy M."/>
            <person name="Mcdonough S."/>
            <person name="Mcghee T."/>
            <person name="Meldrim J."/>
            <person name="Meneus L."/>
            <person name="Mesirov J."/>
            <person name="Mihalev A."/>
            <person name="Mihova T."/>
            <person name="Mikkelsen T."/>
            <person name="Mlenga V."/>
            <person name="Moru K."/>
            <person name="Mozes J."/>
            <person name="Mulrain L."/>
            <person name="Munson G."/>
            <person name="Naylor J."/>
            <person name="Newes C."/>
            <person name="Nguyen C."/>
            <person name="Nguyen N."/>
            <person name="Nguyen T."/>
            <person name="Nicol R."/>
            <person name="Nielsen C."/>
            <person name="Nizzari M."/>
            <person name="Norbu C."/>
            <person name="Norbu N."/>
            <person name="O'donnell P."/>
            <person name="Okoawo O."/>
            <person name="O'leary S."/>
            <person name="Omotosho B."/>
            <person name="O'neill K."/>
            <person name="Osman S."/>
            <person name="Parker S."/>
            <person name="Perrin D."/>
            <person name="Phunkhang P."/>
            <person name="Piqani B."/>
            <person name="Purcell S."/>
            <person name="Rachupka T."/>
            <person name="Ramasamy U."/>
            <person name="Rameau R."/>
            <person name="Ray V."/>
            <person name="Raymond C."/>
            <person name="Retta R."/>
            <person name="Richardson S."/>
            <person name="Rise C."/>
            <person name="Rodriguez J."/>
            <person name="Rogers J."/>
            <person name="Rogov P."/>
            <person name="Rutman M."/>
            <person name="Schupbach R."/>
            <person name="Seaman C."/>
            <person name="Settipalli S."/>
            <person name="Sharpe T."/>
            <person name="Sheridan J."/>
            <person name="Sherpa N."/>
            <person name="Shi J."/>
            <person name="Smirnov S."/>
            <person name="Smith C."/>
            <person name="Sougnez C."/>
            <person name="Spencer B."/>
            <person name="Stalker J."/>
            <person name="Stange-thomann N."/>
            <person name="Stavropoulos S."/>
            <person name="Stetson K."/>
            <person name="Stone C."/>
            <person name="Stone S."/>
            <person name="Stubbs M."/>
            <person name="Talamas J."/>
            <person name="Tchuinga P."/>
            <person name="Tenzing P."/>
            <person name="Tesfaye S."/>
            <person name="Theodore J."/>
            <person name="Thoulutsang Y."/>
            <person name="Topham K."/>
            <person name="Towey S."/>
            <person name="Tsamla T."/>
            <person name="Tsomo N."/>
            <person name="Vallee D."/>
            <person name="Vassiliev H."/>
            <person name="Venkataraman V."/>
            <person name="Vinson J."/>
            <person name="Vo A."/>
            <person name="Wade C."/>
            <person name="Wang S."/>
            <person name="Wangchuk T."/>
            <person name="Wangdi T."/>
            <person name="Whittaker C."/>
            <person name="Wilkinson J."/>
            <person name="Wu Y."/>
            <person name="Wyman D."/>
            <person name="Yadav S."/>
            <person name="Yang S."/>
            <person name="Yang X."/>
            <person name="Yeager S."/>
            <person name="Yee E."/>
            <person name="Young G."/>
            <person name="Zainoun J."/>
            <person name="Zembeck L."/>
            <person name="Zimmer A."/>
            <person name="Zody M."/>
            <person name="Lander E."/>
        </authorList>
    </citation>
    <scope>NUCLEOTIDE SEQUENCE [LARGE SCALE GENOMIC DNA]</scope>
</reference>
<evidence type="ECO:0000313" key="11">
    <source>
        <dbReference type="Proteomes" id="UP000007875"/>
    </source>
</evidence>
<dbReference type="PANTHER" id="PTHR14009">
    <property type="entry name" value="LEUCINE ZIPPER-EF-HAND CONTAINING TRANSMEMBRANE PROTEIN"/>
    <property type="match status" value="1"/>
</dbReference>
<keyword evidence="11" id="KW-1185">Reference proteome</keyword>
<evidence type="ECO:0000256" key="3">
    <source>
        <dbReference type="ARBA" id="ARBA00022792"/>
    </source>
</evidence>
<evidence type="ECO:0000256" key="1">
    <source>
        <dbReference type="ARBA" id="ARBA00004434"/>
    </source>
</evidence>
<dbReference type="GO" id="GO:0030003">
    <property type="term" value="P:intracellular monoatomic cation homeostasis"/>
    <property type="evidence" value="ECO:0007669"/>
    <property type="project" value="TreeGrafter"/>
</dbReference>
<evidence type="ECO:0000256" key="5">
    <source>
        <dbReference type="ARBA" id="ARBA00023128"/>
    </source>
</evidence>
<protein>
    <recommendedName>
        <fullName evidence="9">Letm1 RBD domain-containing protein</fullName>
    </recommendedName>
</protein>
<comment type="subcellular location">
    <subcellularLocation>
        <location evidence="1">Mitochondrion inner membrane</location>
        <topology evidence="1">Single-pass membrane protein</topology>
    </subcellularLocation>
</comment>
<dbReference type="PROSITE" id="PS51758">
    <property type="entry name" value="LETM1_RBD"/>
    <property type="match status" value="1"/>
</dbReference>
<keyword evidence="4 8" id="KW-1133">Transmembrane helix</keyword>
<keyword evidence="6 8" id="KW-0472">Membrane</keyword>
<sequence length="389" mass="45708">MPMILRTVAPGLRILIRGQVNGINCWKSLNKLSVVQFVRHTSQNDLSSSPFCLDNFSIQHQMFHTSVQLYKRNEPQKYKNTIKKFIFNAGMMIDNLVESISPAAKKYMDNIVAGFKLEWSNIKSYWKISKRKYEHPSSYITYREDMIIYNLNRDGIKVAPLLPIFMMPMGLFIIFFPVYFFPRHVLPQTFWTSSQRYKFLSSLHRDRVHQYSVIIHHMNYHKLNSDSTTQYGLEGISLVLSGGNIPSNNDLLTKMRPLFKQPDSPFDVDKMVYVLLRAFCHTIMVSPYQPASWIRYRLRKNASLVLRLDHKLRRERILHNLSNKEISEAAMMRGIDGAQLSREAQIYWLQNWLQLTPGCDDGDVWFILHAMVLLSYNYSELKYQRRVFG</sequence>
<evidence type="ECO:0000259" key="9">
    <source>
        <dbReference type="PROSITE" id="PS51758"/>
    </source>
</evidence>
<reference evidence="10" key="3">
    <citation type="submission" date="2025-09" db="UniProtKB">
        <authorList>
            <consortium name="Ensembl"/>
        </authorList>
    </citation>
    <scope>IDENTIFICATION</scope>
</reference>
<dbReference type="GO" id="GO:0005743">
    <property type="term" value="C:mitochondrial inner membrane"/>
    <property type="evidence" value="ECO:0007669"/>
    <property type="project" value="UniProtKB-SubCell"/>
</dbReference>
<evidence type="ECO:0000256" key="2">
    <source>
        <dbReference type="ARBA" id="ARBA00022692"/>
    </source>
</evidence>
<dbReference type="OMA" id="WCWSDIK"/>
<dbReference type="eggNOG" id="KOG4263">
    <property type="taxonomic scope" value="Eukaryota"/>
</dbReference>
<keyword evidence="5 7" id="KW-0496">Mitochondrion</keyword>
<dbReference type="InParanoid" id="H2Z8I9"/>
<dbReference type="InterPro" id="IPR033122">
    <property type="entry name" value="LETM1-like_RBD"/>
</dbReference>
<dbReference type="AlphaFoldDB" id="H2Z8I9"/>
<proteinExistence type="predicted"/>
<feature type="transmembrane region" description="Helical" evidence="8">
    <location>
        <begin position="161"/>
        <end position="181"/>
    </location>
</feature>
<dbReference type="PANTHER" id="PTHR14009:SF13">
    <property type="entry name" value="LETM1 DOMAIN-CONTAINING PROTEIN 1"/>
    <property type="match status" value="1"/>
</dbReference>
<dbReference type="Pfam" id="PF07766">
    <property type="entry name" value="LETM1_RBD"/>
    <property type="match status" value="1"/>
</dbReference>
<dbReference type="HOGENOM" id="CLU_709708_0_0_1"/>
<evidence type="ECO:0000256" key="4">
    <source>
        <dbReference type="ARBA" id="ARBA00022989"/>
    </source>
</evidence>
<evidence type="ECO:0000256" key="8">
    <source>
        <dbReference type="SAM" id="Phobius"/>
    </source>
</evidence>
<name>H2Z8I9_CIOSA</name>